<proteinExistence type="predicted"/>
<evidence type="ECO:0000259" key="2">
    <source>
        <dbReference type="PROSITE" id="PS51112"/>
    </source>
</evidence>
<organism evidence="3 4">
    <name type="scientific">Pipistrellus nathusii</name>
    <name type="common">Nathusius' pipistrelle</name>
    <dbReference type="NCBI Taxonomy" id="59473"/>
    <lineage>
        <taxon>Eukaryota</taxon>
        <taxon>Metazoa</taxon>
        <taxon>Chordata</taxon>
        <taxon>Craniata</taxon>
        <taxon>Vertebrata</taxon>
        <taxon>Euteleostomi</taxon>
        <taxon>Mammalia</taxon>
        <taxon>Eutheria</taxon>
        <taxon>Laurasiatheria</taxon>
        <taxon>Chiroptera</taxon>
        <taxon>Yangochiroptera</taxon>
        <taxon>Vespertilionidae</taxon>
        <taxon>Pipistrellus</taxon>
    </lineage>
</organism>
<dbReference type="PANTHER" id="PTHR13016:SF1">
    <property type="entry name" value="AMMECR1-LIKE PROTEIN"/>
    <property type="match status" value="1"/>
</dbReference>
<dbReference type="SUPFAM" id="SSF143447">
    <property type="entry name" value="AMMECR1-like"/>
    <property type="match status" value="1"/>
</dbReference>
<name>A0ABN9ZHQ4_PIPNA</name>
<evidence type="ECO:0000313" key="3">
    <source>
        <dbReference type="EMBL" id="CAK6437518.1"/>
    </source>
</evidence>
<dbReference type="NCBIfam" id="TIGR00296">
    <property type="entry name" value="TIGR00296 family protein"/>
    <property type="match status" value="1"/>
</dbReference>
<accession>A0ABN9ZHQ4</accession>
<dbReference type="Gene3D" id="3.30.700.20">
    <property type="entry name" value="Hypothetical protein ph0010, domain 1"/>
    <property type="match status" value="1"/>
</dbReference>
<dbReference type="Pfam" id="PF01871">
    <property type="entry name" value="AMMECR1"/>
    <property type="match status" value="1"/>
</dbReference>
<dbReference type="InterPro" id="IPR036071">
    <property type="entry name" value="AMMECR1_dom_sf"/>
</dbReference>
<reference evidence="3" key="1">
    <citation type="submission" date="2023-12" db="EMBL/GenBank/DDBJ databases">
        <authorList>
            <person name="Brown T."/>
        </authorList>
    </citation>
    <scope>NUCLEOTIDE SEQUENCE</scope>
</reference>
<dbReference type="EMBL" id="OY882872">
    <property type="protein sequence ID" value="CAK6437518.1"/>
    <property type="molecule type" value="Genomic_DNA"/>
</dbReference>
<evidence type="ECO:0000256" key="1">
    <source>
        <dbReference type="SAM" id="MobiDB-lite"/>
    </source>
</evidence>
<keyword evidence="4" id="KW-1185">Reference proteome</keyword>
<gene>
    <name evidence="3" type="ORF">MPIPNATIZW_LOCUS5824</name>
</gene>
<dbReference type="PANTHER" id="PTHR13016">
    <property type="entry name" value="AMMECR1 HOMOLOG"/>
    <property type="match status" value="1"/>
</dbReference>
<dbReference type="Proteomes" id="UP001314169">
    <property type="component" value="Chromosome 15"/>
</dbReference>
<protein>
    <recommendedName>
        <fullName evidence="2">AMMECR1 domain-containing protein</fullName>
    </recommendedName>
</protein>
<dbReference type="InterPro" id="IPR002733">
    <property type="entry name" value="AMMECR1_domain"/>
</dbReference>
<feature type="region of interest" description="Disordered" evidence="1">
    <location>
        <begin position="1"/>
        <end position="46"/>
    </location>
</feature>
<feature type="domain" description="AMMECR1" evidence="2">
    <location>
        <begin position="43"/>
        <end position="237"/>
    </location>
</feature>
<dbReference type="InterPro" id="IPR023473">
    <property type="entry name" value="AMMECR1"/>
</dbReference>
<evidence type="ECO:0000313" key="4">
    <source>
        <dbReference type="Proteomes" id="UP001314169"/>
    </source>
</evidence>
<sequence>MDGSNGGENVSDLTPAPGTSPAAAMNPESGALRALPGPSGAAGATRRPVVTPEMGCYCFAVLHCHLHGFPQPPRPGFTDDPFPLFVTWKAGRDQQLRGCMGTFSALSLHAGLRGYALISALRDSRFPPLTPQELPTLSCSVSLLTDFEEARDYLDWEVGVHGILMEFVDEKGVQGTATYLPEVAKGQGWDHVQTIDSLLRKGGFEGPITSELRETLRLTRYRSEKVTVRYAEYVASVSSRPAAIMTLDSWWHDQSHPPKATQGCDIIGSLASSYRSSDFHYCTIL</sequence>
<dbReference type="PROSITE" id="PS51112">
    <property type="entry name" value="AMMECR1"/>
    <property type="match status" value="1"/>
</dbReference>
<dbReference type="InterPro" id="IPR027485">
    <property type="entry name" value="AMMECR1_N"/>
</dbReference>